<dbReference type="AlphaFoldDB" id="A0A0F9SHU1"/>
<evidence type="ECO:0000313" key="1">
    <source>
        <dbReference type="EMBL" id="KKN61837.1"/>
    </source>
</evidence>
<sequence length="153" mass="18049">MVIFEVGINLESKRLVEIKYYSSSDNILDPTLRSRFLTGLENFITEVYGDQIRVISLSDFKIVCYPKLIRLQNKEANGDRVLLTYAIVEKGIETNFVKLHLKEIVSEFLKKHDLNEIKLKRLEHFKDFKPIVDKILGDLRFNTEDRIKKIFRD</sequence>
<protein>
    <submittedName>
        <fullName evidence="1">Uncharacterized protein</fullName>
    </submittedName>
</protein>
<name>A0A0F9SHU1_9ZZZZ</name>
<comment type="caution">
    <text evidence="1">The sequence shown here is derived from an EMBL/GenBank/DDBJ whole genome shotgun (WGS) entry which is preliminary data.</text>
</comment>
<accession>A0A0F9SHU1</accession>
<proteinExistence type="predicted"/>
<organism evidence="1">
    <name type="scientific">marine sediment metagenome</name>
    <dbReference type="NCBI Taxonomy" id="412755"/>
    <lineage>
        <taxon>unclassified sequences</taxon>
        <taxon>metagenomes</taxon>
        <taxon>ecological metagenomes</taxon>
    </lineage>
</organism>
<gene>
    <name evidence="1" type="ORF">LCGC14_0518130</name>
</gene>
<dbReference type="EMBL" id="LAZR01000644">
    <property type="protein sequence ID" value="KKN61837.1"/>
    <property type="molecule type" value="Genomic_DNA"/>
</dbReference>
<reference evidence="1" key="1">
    <citation type="journal article" date="2015" name="Nature">
        <title>Complex archaea that bridge the gap between prokaryotes and eukaryotes.</title>
        <authorList>
            <person name="Spang A."/>
            <person name="Saw J.H."/>
            <person name="Jorgensen S.L."/>
            <person name="Zaremba-Niedzwiedzka K."/>
            <person name="Martijn J."/>
            <person name="Lind A.E."/>
            <person name="van Eijk R."/>
            <person name="Schleper C."/>
            <person name="Guy L."/>
            <person name="Ettema T.J."/>
        </authorList>
    </citation>
    <scope>NUCLEOTIDE SEQUENCE</scope>
</reference>